<keyword evidence="9" id="KW-1185">Reference proteome</keyword>
<evidence type="ECO:0000256" key="5">
    <source>
        <dbReference type="ARBA" id="ARBA00022989"/>
    </source>
</evidence>
<evidence type="ECO:0000313" key="8">
    <source>
        <dbReference type="EMBL" id="GAA0540553.1"/>
    </source>
</evidence>
<feature type="transmembrane region" description="Helical" evidence="7">
    <location>
        <begin position="170"/>
        <end position="190"/>
    </location>
</feature>
<evidence type="ECO:0000256" key="3">
    <source>
        <dbReference type="ARBA" id="ARBA00022475"/>
    </source>
</evidence>
<keyword evidence="2" id="KW-0813">Transport</keyword>
<feature type="transmembrane region" description="Helical" evidence="7">
    <location>
        <begin position="358"/>
        <end position="378"/>
    </location>
</feature>
<keyword evidence="5 7" id="KW-1133">Transmembrane helix</keyword>
<dbReference type="Pfam" id="PF01554">
    <property type="entry name" value="MatE"/>
    <property type="match status" value="2"/>
</dbReference>
<gene>
    <name evidence="8" type="ORF">GCM10009098_05160</name>
</gene>
<organism evidence="8 9">
    <name type="scientific">Rheinheimera aquimaris</name>
    <dbReference type="NCBI Taxonomy" id="412437"/>
    <lineage>
        <taxon>Bacteria</taxon>
        <taxon>Pseudomonadati</taxon>
        <taxon>Pseudomonadota</taxon>
        <taxon>Gammaproteobacteria</taxon>
        <taxon>Chromatiales</taxon>
        <taxon>Chromatiaceae</taxon>
        <taxon>Rheinheimera</taxon>
    </lineage>
</organism>
<feature type="transmembrane region" description="Helical" evidence="7">
    <location>
        <begin position="196"/>
        <end position="221"/>
    </location>
</feature>
<evidence type="ECO:0000256" key="2">
    <source>
        <dbReference type="ARBA" id="ARBA00022448"/>
    </source>
</evidence>
<accession>A0ABN1DDP8</accession>
<feature type="transmembrane region" description="Helical" evidence="7">
    <location>
        <begin position="65"/>
        <end position="86"/>
    </location>
</feature>
<dbReference type="NCBIfam" id="TIGR00797">
    <property type="entry name" value="matE"/>
    <property type="match status" value="1"/>
</dbReference>
<feature type="transmembrane region" description="Helical" evidence="7">
    <location>
        <begin position="288"/>
        <end position="308"/>
    </location>
</feature>
<sequence length="452" mass="48262">MTTKKTSYSLTKDDIQPTLVAMTLPMLVGMITLMTFNLVDTFFISMLGTVQLAAISFTFPVSFTLISLSIGLSIGTSAVIAKALGAGSLTEARTDGQVALCLSALLVAVLAVLGYVFTVPLFTALGADTDTLSYIRQYMDIWFCGAVLLVLPMVGNAVLRASGDTKTPSIIMACSGLVNAVLDPILIFGLGPLPAMGMHGAAIATVISWVFGSALILYLLVKRGLITTNWIKPILLLSICRKILRIGLPAAGANMLTPLAMGILTAIMASYGAAAVAAFGVGARLESIACLVVLALSMTLPPFVSQNYGAGLMSRVQQAYRLCARFVMLWQFGIYLLLAVLAYPVATLFSDEPEVIRILCQFIWIVPLAYGLQGITILTNSSFNALHLPGSALVLSLIRLFVFYVPFAWLGGKLYGITGLFIGCVLANAFTATLAWRWFNRAVVRNLQEVTA</sequence>
<dbReference type="EMBL" id="BAAAEO010000001">
    <property type="protein sequence ID" value="GAA0540553.1"/>
    <property type="molecule type" value="Genomic_DNA"/>
</dbReference>
<dbReference type="Proteomes" id="UP001501169">
    <property type="component" value="Unassembled WGS sequence"/>
</dbReference>
<dbReference type="RefSeq" id="WP_226765604.1">
    <property type="nucleotide sequence ID" value="NZ_BAAAEO010000001.1"/>
</dbReference>
<feature type="transmembrane region" description="Helical" evidence="7">
    <location>
        <begin position="328"/>
        <end position="346"/>
    </location>
</feature>
<comment type="subcellular location">
    <subcellularLocation>
        <location evidence="1">Cell inner membrane</location>
        <topology evidence="1">Multi-pass membrane protein</topology>
    </subcellularLocation>
</comment>
<dbReference type="PANTHER" id="PTHR43549:SF3">
    <property type="entry name" value="MULTIDRUG RESISTANCE PROTEIN YPNP-RELATED"/>
    <property type="match status" value="1"/>
</dbReference>
<keyword evidence="3" id="KW-1003">Cell membrane</keyword>
<dbReference type="PIRSF" id="PIRSF006603">
    <property type="entry name" value="DinF"/>
    <property type="match status" value="1"/>
</dbReference>
<dbReference type="InterPro" id="IPR002528">
    <property type="entry name" value="MATE_fam"/>
</dbReference>
<evidence type="ECO:0000256" key="4">
    <source>
        <dbReference type="ARBA" id="ARBA00022692"/>
    </source>
</evidence>
<feature type="transmembrane region" description="Helical" evidence="7">
    <location>
        <begin position="98"/>
        <end position="118"/>
    </location>
</feature>
<feature type="transmembrane region" description="Helical" evidence="7">
    <location>
        <begin position="138"/>
        <end position="158"/>
    </location>
</feature>
<name>A0ABN1DDP8_9GAMM</name>
<comment type="caution">
    <text evidence="8">The sequence shown here is derived from an EMBL/GenBank/DDBJ whole genome shotgun (WGS) entry which is preliminary data.</text>
</comment>
<protein>
    <submittedName>
        <fullName evidence="8">MATE family efflux transporter</fullName>
    </submittedName>
</protein>
<proteinExistence type="predicted"/>
<evidence type="ECO:0000313" key="9">
    <source>
        <dbReference type="Proteomes" id="UP001501169"/>
    </source>
</evidence>
<feature type="transmembrane region" description="Helical" evidence="7">
    <location>
        <begin position="390"/>
        <end position="410"/>
    </location>
</feature>
<dbReference type="PANTHER" id="PTHR43549">
    <property type="entry name" value="MULTIDRUG RESISTANCE PROTEIN YPNP-RELATED"/>
    <property type="match status" value="1"/>
</dbReference>
<reference evidence="9" key="1">
    <citation type="journal article" date="2019" name="Int. J. Syst. Evol. Microbiol.">
        <title>The Global Catalogue of Microorganisms (GCM) 10K type strain sequencing project: providing services to taxonomists for standard genome sequencing and annotation.</title>
        <authorList>
            <consortium name="The Broad Institute Genomics Platform"/>
            <consortium name="The Broad Institute Genome Sequencing Center for Infectious Disease"/>
            <person name="Wu L."/>
            <person name="Ma J."/>
        </authorList>
    </citation>
    <scope>NUCLEOTIDE SEQUENCE [LARGE SCALE GENOMIC DNA]</scope>
    <source>
        <strain evidence="9">JCM 14331</strain>
    </source>
</reference>
<evidence type="ECO:0000256" key="7">
    <source>
        <dbReference type="SAM" id="Phobius"/>
    </source>
</evidence>
<feature type="transmembrane region" description="Helical" evidence="7">
    <location>
        <begin position="417"/>
        <end position="439"/>
    </location>
</feature>
<evidence type="ECO:0000256" key="6">
    <source>
        <dbReference type="ARBA" id="ARBA00023136"/>
    </source>
</evidence>
<dbReference type="InterPro" id="IPR048279">
    <property type="entry name" value="MdtK-like"/>
</dbReference>
<keyword evidence="4 7" id="KW-0812">Transmembrane</keyword>
<dbReference type="InterPro" id="IPR052031">
    <property type="entry name" value="Membrane_Transporter-Flippase"/>
</dbReference>
<feature type="transmembrane region" description="Helical" evidence="7">
    <location>
        <begin position="15"/>
        <end position="34"/>
    </location>
</feature>
<keyword evidence="6 7" id="KW-0472">Membrane</keyword>
<evidence type="ECO:0000256" key="1">
    <source>
        <dbReference type="ARBA" id="ARBA00004429"/>
    </source>
</evidence>